<feature type="region of interest" description="Disordered" evidence="1">
    <location>
        <begin position="136"/>
        <end position="155"/>
    </location>
</feature>
<reference evidence="4" key="2">
    <citation type="submission" date="2012-03" db="EMBL/GenBank/DDBJ databases">
        <title>The complete genome sequence of the pioneer microbe on fresh volcanic deposit, Leptospirillum ferrooxidans strain C2-3.</title>
        <authorList>
            <person name="Fujimura R."/>
            <person name="Sato Y."/>
            <person name="Nishizawa T."/>
            <person name="Nanba K."/>
            <person name="Oshima K."/>
            <person name="Hattori M."/>
            <person name="Kamijo T."/>
            <person name="Ohta H."/>
        </authorList>
    </citation>
    <scope>NUCLEOTIDE SEQUENCE [LARGE SCALE GENOMIC DNA]</scope>
    <source>
        <strain evidence="4">C2-3</strain>
    </source>
</reference>
<dbReference type="InterPro" id="IPR018873">
    <property type="entry name" value="KilA-N_DNA-bd_domain"/>
</dbReference>
<organism evidence="3 4">
    <name type="scientific">Leptospirillum ferrooxidans (strain C2-3)</name>
    <dbReference type="NCBI Taxonomy" id="1162668"/>
    <lineage>
        <taxon>Bacteria</taxon>
        <taxon>Pseudomonadati</taxon>
        <taxon>Nitrospirota</taxon>
        <taxon>Nitrospiria</taxon>
        <taxon>Nitrospirales</taxon>
        <taxon>Nitrospiraceae</taxon>
        <taxon>Leptospirillum</taxon>
    </lineage>
</organism>
<dbReference type="STRING" id="1162668.LFE_0795"/>
<evidence type="ECO:0000313" key="3">
    <source>
        <dbReference type="EMBL" id="BAM06510.1"/>
    </source>
</evidence>
<reference evidence="3 4" key="1">
    <citation type="journal article" date="2012" name="J. Bacteriol.">
        <title>Complete Genome Sequence of Leptospirillum ferrooxidans Strain C2-3, Isolated from a Fresh Volcanic Ash Deposit on the Island of Miyake, Japan.</title>
        <authorList>
            <person name="Fujimura R."/>
            <person name="Sato Y."/>
            <person name="Nishizawa T."/>
            <person name="Oshima K."/>
            <person name="Kim S.-W."/>
            <person name="Hattori M."/>
            <person name="Kamijo T."/>
            <person name="Ohta H."/>
        </authorList>
    </citation>
    <scope>NUCLEOTIDE SEQUENCE [LARGE SCALE GENOMIC DNA]</scope>
    <source>
        <strain evidence="3 4">C2-3</strain>
    </source>
</reference>
<sequence>MPKSDSLVPIETITSRIFLIRGQKVMIDSDLAGLYGVKTERLFQQVNRNSARFPEKFAFRLTHEEFSNLTLQFARSRSWGGRRTLPYVFTEHGAVMLSSVLPLAGNAGSGGNRALERLELAAVRVARPVLRGRGTGNSSLLLDSPESRRSSGAPEVSKLGKLLESVRNNPLDVRFDDACMVAMSLGFEKKGGKTPRIS</sequence>
<dbReference type="Proteomes" id="UP000007382">
    <property type="component" value="Chromosome"/>
</dbReference>
<evidence type="ECO:0000256" key="1">
    <source>
        <dbReference type="SAM" id="MobiDB-lite"/>
    </source>
</evidence>
<feature type="domain" description="KilA-N DNA-binding" evidence="2">
    <location>
        <begin position="16"/>
        <end position="100"/>
    </location>
</feature>
<name>I0IML1_LEPFC</name>
<keyword evidence="4" id="KW-1185">Reference proteome</keyword>
<dbReference type="RefSeq" id="WP_014449002.1">
    <property type="nucleotide sequence ID" value="NC_017094.1"/>
</dbReference>
<proteinExistence type="predicted"/>
<gene>
    <name evidence="3" type="ordered locus">LFE_0795</name>
</gene>
<dbReference type="Pfam" id="PF10543">
    <property type="entry name" value="ORF6N"/>
    <property type="match status" value="1"/>
</dbReference>
<dbReference type="HOGENOM" id="CLU_055403_2_0_0"/>
<dbReference type="PATRIC" id="fig|1162668.3.peg.932"/>
<dbReference type="eggNOG" id="COG1502">
    <property type="taxonomic scope" value="Bacteria"/>
</dbReference>
<dbReference type="AlphaFoldDB" id="I0IML1"/>
<protein>
    <recommendedName>
        <fullName evidence="2">KilA-N DNA-binding domain-containing protein</fullName>
    </recommendedName>
</protein>
<dbReference type="EMBL" id="AP012342">
    <property type="protein sequence ID" value="BAM06510.1"/>
    <property type="molecule type" value="Genomic_DNA"/>
</dbReference>
<evidence type="ECO:0000259" key="2">
    <source>
        <dbReference type="Pfam" id="PF10543"/>
    </source>
</evidence>
<evidence type="ECO:0000313" key="4">
    <source>
        <dbReference type="Proteomes" id="UP000007382"/>
    </source>
</evidence>
<dbReference type="KEGG" id="lfc:LFE_0795"/>
<accession>I0IML1</accession>